<sequence>MVYLYSIREKRRFLVRVLRLGTCCTWWLAGCPCDMSTLLLYRPRASYSCRCNQSLRLENLADEREHSTEQDTLGLDI</sequence>
<evidence type="ECO:0000313" key="1">
    <source>
        <dbReference type="EMBL" id="PUU82221.1"/>
    </source>
</evidence>
<comment type="caution">
    <text evidence="1">The sequence shown here is derived from an EMBL/GenBank/DDBJ whole genome shotgun (WGS) entry which is preliminary data.</text>
</comment>
<evidence type="ECO:0000313" key="2">
    <source>
        <dbReference type="Proteomes" id="UP000244722"/>
    </source>
</evidence>
<protein>
    <submittedName>
        <fullName evidence="1">Uncharacterized protein</fullName>
    </submittedName>
</protein>
<proteinExistence type="predicted"/>
<gene>
    <name evidence="1" type="ORF">B9Z19DRAFT_477239</name>
</gene>
<dbReference type="EMBL" id="NESQ01000032">
    <property type="protein sequence ID" value="PUU82221.1"/>
    <property type="molecule type" value="Genomic_DNA"/>
</dbReference>
<keyword evidence="2" id="KW-1185">Reference proteome</keyword>
<organism evidence="1 2">
    <name type="scientific">Tuber borchii</name>
    <name type="common">White truffle</name>
    <dbReference type="NCBI Taxonomy" id="42251"/>
    <lineage>
        <taxon>Eukaryota</taxon>
        <taxon>Fungi</taxon>
        <taxon>Dikarya</taxon>
        <taxon>Ascomycota</taxon>
        <taxon>Pezizomycotina</taxon>
        <taxon>Pezizomycetes</taxon>
        <taxon>Pezizales</taxon>
        <taxon>Tuberaceae</taxon>
        <taxon>Tuber</taxon>
    </lineage>
</organism>
<reference evidence="1 2" key="1">
    <citation type="submission" date="2017-04" db="EMBL/GenBank/DDBJ databases">
        <title>Draft genome sequence of Tuber borchii Vittad., a whitish edible truffle.</title>
        <authorList>
            <consortium name="DOE Joint Genome Institute"/>
            <person name="Murat C."/>
            <person name="Kuo A."/>
            <person name="Barry K.W."/>
            <person name="Clum A."/>
            <person name="Dockter R.B."/>
            <person name="Fauchery L."/>
            <person name="Iotti M."/>
            <person name="Kohler A."/>
            <person name="Labutti K."/>
            <person name="Lindquist E.A."/>
            <person name="Lipzen A."/>
            <person name="Ohm R.A."/>
            <person name="Wang M."/>
            <person name="Grigoriev I.V."/>
            <person name="Zambonelli A."/>
            <person name="Martin F.M."/>
        </authorList>
    </citation>
    <scope>NUCLEOTIDE SEQUENCE [LARGE SCALE GENOMIC DNA]</scope>
    <source>
        <strain evidence="1 2">Tbo3840</strain>
    </source>
</reference>
<dbReference type="Proteomes" id="UP000244722">
    <property type="component" value="Unassembled WGS sequence"/>
</dbReference>
<accession>A0A2T7A3B1</accession>
<dbReference type="AlphaFoldDB" id="A0A2T7A3B1"/>
<name>A0A2T7A3B1_TUBBO</name>